<accession>A0ABZ3FTH4</accession>
<dbReference type="Pfam" id="PF04237">
    <property type="entry name" value="YjbR"/>
    <property type="match status" value="1"/>
</dbReference>
<keyword evidence="1" id="KW-0238">DNA-binding</keyword>
<dbReference type="Gene3D" id="3.90.1150.30">
    <property type="match status" value="1"/>
</dbReference>
<dbReference type="Proteomes" id="UP001442841">
    <property type="component" value="Chromosome"/>
</dbReference>
<proteinExistence type="predicted"/>
<evidence type="ECO:0000313" key="1">
    <source>
        <dbReference type="EMBL" id="XAN09030.1"/>
    </source>
</evidence>
<dbReference type="InterPro" id="IPR058532">
    <property type="entry name" value="YjbR/MT2646/Rv2570-like"/>
</dbReference>
<dbReference type="SUPFAM" id="SSF142906">
    <property type="entry name" value="YjbR-like"/>
    <property type="match status" value="1"/>
</dbReference>
<dbReference type="EMBL" id="CP154795">
    <property type="protein sequence ID" value="XAN09030.1"/>
    <property type="molecule type" value="Genomic_DNA"/>
</dbReference>
<dbReference type="GO" id="GO:0003677">
    <property type="term" value="F:DNA binding"/>
    <property type="evidence" value="ECO:0007669"/>
    <property type="project" value="UniProtKB-KW"/>
</dbReference>
<sequence length="136" mass="15270">MAHPPRFRDDDPLLARVRAICLPFPEAAEKISHGHPCFFTKKVFAVFGGIVKGDHADDTFSQSMLFLPDPLEREALLGEERFFVPAYYGPSGWLGVNLRLDPDWAEVAELADMSYRNTAAKRLVALLDAQTPEERP</sequence>
<keyword evidence="2" id="KW-1185">Reference proteome</keyword>
<dbReference type="RefSeq" id="WP_425310465.1">
    <property type="nucleotide sequence ID" value="NZ_CP154795.1"/>
</dbReference>
<reference evidence="1 2" key="1">
    <citation type="submission" date="2024-04" db="EMBL/GenBank/DDBJ databases">
        <title>Isolation of an actinomycete strain from pig manure.</title>
        <authorList>
            <person name="Gong T."/>
            <person name="Yu Z."/>
            <person name="An M."/>
            <person name="Wei C."/>
            <person name="Yang W."/>
            <person name="Liu L."/>
        </authorList>
    </citation>
    <scope>NUCLEOTIDE SEQUENCE [LARGE SCALE GENOMIC DNA]</scope>
    <source>
        <strain evidence="1 2">ZF39</strain>
    </source>
</reference>
<name>A0ABZ3FTH4_9ACTN</name>
<protein>
    <submittedName>
        <fullName evidence="1">MmcQ/YjbR family DNA-binding protein</fullName>
    </submittedName>
</protein>
<gene>
    <name evidence="1" type="ORF">AADG42_17495</name>
</gene>
<organism evidence="1 2">
    <name type="scientific">Ammonicoccus fulvus</name>
    <dbReference type="NCBI Taxonomy" id="3138240"/>
    <lineage>
        <taxon>Bacteria</taxon>
        <taxon>Bacillati</taxon>
        <taxon>Actinomycetota</taxon>
        <taxon>Actinomycetes</taxon>
        <taxon>Propionibacteriales</taxon>
        <taxon>Propionibacteriaceae</taxon>
        <taxon>Ammonicoccus</taxon>
    </lineage>
</organism>
<dbReference type="InterPro" id="IPR038056">
    <property type="entry name" value="YjbR-like_sf"/>
</dbReference>
<evidence type="ECO:0000313" key="2">
    <source>
        <dbReference type="Proteomes" id="UP001442841"/>
    </source>
</evidence>